<dbReference type="InterPro" id="IPR006043">
    <property type="entry name" value="NCS2"/>
</dbReference>
<sequence>MFGKGKLTLLGVQHVLAMYAGAVIVPLLIGGALHFSPAQMTYLVSIDIFMCGVATCLQLFVNRFFGIGLPVILGCAVQAIAPIILIGQSMSISAIYGAIIVSGVFVFLIAPFFSMIVRFFPPVVTGSVVTVIGLTLIPVAINNLAGGEGAKDFGSPYNLALGFGTLLLIILIFKFGKGFLRAIAVLIGLLAGSIVDAFTRGLSLSAVSEATWLHLPTPFYFGMPSFHASAIITMILISLVSMVESTGVYFALSDITGQKLKANDLTKGYRSEGLAIILGGIFNTFPYTAYSQNVGLVQLSGVKTKKVMYIAAGFLLVLGLVPKIGALTTTIPTAVLGGAMVAMFGMVVAQGIKMLGKVDFASQENLLIIACSVGVGLGVTAVPNLFHVLPAFLQLFTSNGIVAGSITAILLNIIFNIRLAPKEKTKLQESSVEQ</sequence>
<dbReference type="InterPro" id="IPR017588">
    <property type="entry name" value="UacT-like"/>
</dbReference>
<comment type="similarity">
    <text evidence="2">Belongs to the nucleobase:cation symporter-2 (NCS2) (TC 2.A.40) family.</text>
</comment>
<evidence type="ECO:0000256" key="8">
    <source>
        <dbReference type="SAM" id="Phobius"/>
    </source>
</evidence>
<keyword evidence="3" id="KW-0813">Transport</keyword>
<dbReference type="NCBIfam" id="TIGR00801">
    <property type="entry name" value="ncs2"/>
    <property type="match status" value="1"/>
</dbReference>
<dbReference type="GO" id="GO:0005886">
    <property type="term" value="C:plasma membrane"/>
    <property type="evidence" value="ECO:0007669"/>
    <property type="project" value="UniProtKB-SubCell"/>
</dbReference>
<dbReference type="STRING" id="525367.HMPREF0556_11137"/>
<keyword evidence="10" id="KW-1185">Reference proteome</keyword>
<evidence type="ECO:0000256" key="3">
    <source>
        <dbReference type="ARBA" id="ARBA00022448"/>
    </source>
</evidence>
<gene>
    <name evidence="9" type="primary">pbuX</name>
    <name evidence="9" type="ORF">HMPREF0556_11137</name>
</gene>
<feature type="transmembrane region" description="Helical" evidence="8">
    <location>
        <begin position="364"/>
        <end position="386"/>
    </location>
</feature>
<dbReference type="RefSeq" id="WP_003758469.1">
    <property type="nucleotide sequence ID" value="NZ_GL538353.1"/>
</dbReference>
<feature type="transmembrane region" description="Helical" evidence="8">
    <location>
        <begin position="16"/>
        <end position="35"/>
    </location>
</feature>
<proteinExistence type="inferred from homology"/>
<evidence type="ECO:0000256" key="4">
    <source>
        <dbReference type="ARBA" id="ARBA00022475"/>
    </source>
</evidence>
<dbReference type="eggNOG" id="COG2233">
    <property type="taxonomic scope" value="Bacteria"/>
</dbReference>
<dbReference type="InterPro" id="IPR006042">
    <property type="entry name" value="Xan_ur_permease"/>
</dbReference>
<feature type="transmembrane region" description="Helical" evidence="8">
    <location>
        <begin position="42"/>
        <end position="61"/>
    </location>
</feature>
<name>D7UY26_LISGR</name>
<comment type="caution">
    <text evidence="9">The sequence shown here is derived from an EMBL/GenBank/DDBJ whole genome shotgun (WGS) entry which is preliminary data.</text>
</comment>
<feature type="transmembrane region" description="Helical" evidence="8">
    <location>
        <begin position="219"/>
        <end position="243"/>
    </location>
</feature>
<evidence type="ECO:0000313" key="10">
    <source>
        <dbReference type="Proteomes" id="UP000010119"/>
    </source>
</evidence>
<dbReference type="PANTHER" id="PTHR42810">
    <property type="entry name" value="PURINE PERMEASE C1399.01C-RELATED"/>
    <property type="match status" value="1"/>
</dbReference>
<evidence type="ECO:0000256" key="5">
    <source>
        <dbReference type="ARBA" id="ARBA00022692"/>
    </source>
</evidence>
<accession>D7UY26</accession>
<feature type="transmembrane region" description="Helical" evidence="8">
    <location>
        <begin position="94"/>
        <end position="117"/>
    </location>
</feature>
<evidence type="ECO:0000313" key="9">
    <source>
        <dbReference type="EMBL" id="EFI84584.1"/>
    </source>
</evidence>
<feature type="transmembrane region" description="Helical" evidence="8">
    <location>
        <begin position="307"/>
        <end position="325"/>
    </location>
</feature>
<dbReference type="NCBIfam" id="NF037981">
    <property type="entry name" value="NCS2_1"/>
    <property type="match status" value="1"/>
</dbReference>
<dbReference type="Pfam" id="PF00860">
    <property type="entry name" value="Xan_ur_permease"/>
    <property type="match status" value="1"/>
</dbReference>
<keyword evidence="6 8" id="KW-1133">Transmembrane helix</keyword>
<keyword evidence="5 8" id="KW-0812">Transmembrane</keyword>
<dbReference type="Proteomes" id="UP000010119">
    <property type="component" value="Unassembled WGS sequence"/>
</dbReference>
<protein>
    <submittedName>
        <fullName evidence="9">Xanthine permease</fullName>
    </submittedName>
</protein>
<feature type="transmembrane region" description="Helical" evidence="8">
    <location>
        <begin position="274"/>
        <end position="295"/>
    </location>
</feature>
<feature type="transmembrane region" description="Helical" evidence="8">
    <location>
        <begin position="123"/>
        <end position="145"/>
    </location>
</feature>
<dbReference type="GO" id="GO:0042907">
    <property type="term" value="F:xanthine transmembrane transporter activity"/>
    <property type="evidence" value="ECO:0007669"/>
    <property type="project" value="TreeGrafter"/>
</dbReference>
<reference evidence="9" key="1">
    <citation type="submission" date="2010-06" db="EMBL/GenBank/DDBJ databases">
        <authorList>
            <person name="Muzny D."/>
            <person name="Qin X."/>
            <person name="Buhay C."/>
            <person name="Dugan-Rocha S."/>
            <person name="Ding Y."/>
            <person name="Chen G."/>
            <person name="Hawes A."/>
            <person name="Holder M."/>
            <person name="Jhangiani S."/>
            <person name="Johnson A."/>
            <person name="Khan Z."/>
            <person name="Li Z."/>
            <person name="Liu W."/>
            <person name="Liu X."/>
            <person name="Perez L."/>
            <person name="Shen H."/>
            <person name="Wang Q."/>
            <person name="Watt J."/>
            <person name="Xi L."/>
            <person name="Xin Y."/>
            <person name="Zhou J."/>
            <person name="Deng J."/>
            <person name="Jiang H."/>
            <person name="Liu Y."/>
            <person name="Qu J."/>
            <person name="Song X.-Z."/>
            <person name="Zhang L."/>
            <person name="Villasana D."/>
            <person name="Johnson A."/>
            <person name="Liu J."/>
            <person name="Liyanage D."/>
            <person name="Lorensuhewa L."/>
            <person name="Robinson T."/>
            <person name="Song A."/>
            <person name="Song B.-B."/>
            <person name="Dinh H."/>
            <person name="Thornton R."/>
            <person name="Coyle M."/>
            <person name="Francisco L."/>
            <person name="Jackson L."/>
            <person name="Javaid M."/>
            <person name="Korchina V."/>
            <person name="Kovar C."/>
            <person name="Mata R."/>
            <person name="Mathew T."/>
            <person name="Ngo R."/>
            <person name="Nguyen L."/>
            <person name="Nguyen N."/>
            <person name="Okwuonu G."/>
            <person name="Ongeri F."/>
            <person name="Pham C."/>
            <person name="Simmons D."/>
            <person name="Wilczek-Boney K."/>
            <person name="Hale W."/>
            <person name="Jakkamsetti A."/>
            <person name="Pham P."/>
            <person name="Ruth R."/>
            <person name="San Lucas F."/>
            <person name="Warren J."/>
            <person name="Zhang J."/>
            <person name="Zhao Z."/>
            <person name="Zhou C."/>
            <person name="Zhu D."/>
            <person name="Lee S."/>
            <person name="Bess C."/>
            <person name="Blankenburg K."/>
            <person name="Forbes L."/>
            <person name="Fu Q."/>
            <person name="Gubbala S."/>
            <person name="Hirani K."/>
            <person name="Jayaseelan J.C."/>
            <person name="Lara F."/>
            <person name="Munidasa M."/>
            <person name="Palculict T."/>
            <person name="Patil S."/>
            <person name="Pu L.-L."/>
            <person name="Saada N."/>
            <person name="Tang L."/>
            <person name="Weissenberger G."/>
            <person name="Zhu Y."/>
            <person name="Hemphill L."/>
            <person name="Shang Y."/>
            <person name="Youmans B."/>
            <person name="Ayvaz T."/>
            <person name="Ross M."/>
            <person name="Santibanez J."/>
            <person name="Aqrawi P."/>
            <person name="Gross S."/>
            <person name="Joshi V."/>
            <person name="Fowler G."/>
            <person name="Nazareth L."/>
            <person name="Reid J."/>
            <person name="Worley K."/>
            <person name="Petrosino J."/>
            <person name="Highlander S."/>
            <person name="Gibbs R."/>
        </authorList>
    </citation>
    <scope>NUCLEOTIDE SEQUENCE [LARGE SCALE GENOMIC DNA]</scope>
    <source>
        <strain evidence="9">DSM 20601</strain>
    </source>
</reference>
<dbReference type="HOGENOM" id="CLU_017959_8_2_9"/>
<feature type="transmembrane region" description="Helical" evidence="8">
    <location>
        <begin position="392"/>
        <end position="415"/>
    </location>
</feature>
<dbReference type="NCBIfam" id="TIGR03173">
    <property type="entry name" value="pbuX"/>
    <property type="match status" value="1"/>
</dbReference>
<dbReference type="PROSITE" id="PS01116">
    <property type="entry name" value="XANTH_URACIL_PERMASE"/>
    <property type="match status" value="1"/>
</dbReference>
<organism evidence="9 10">
    <name type="scientific">Listeria grayi DSM 20601</name>
    <dbReference type="NCBI Taxonomy" id="525367"/>
    <lineage>
        <taxon>Bacteria</taxon>
        <taxon>Bacillati</taxon>
        <taxon>Bacillota</taxon>
        <taxon>Bacilli</taxon>
        <taxon>Bacillales</taxon>
        <taxon>Listeriaceae</taxon>
        <taxon>Listeria</taxon>
    </lineage>
</organism>
<keyword evidence="7 8" id="KW-0472">Membrane</keyword>
<dbReference type="PANTHER" id="PTHR42810:SF4">
    <property type="entry name" value="URIC ACID TRANSPORTER UACT"/>
    <property type="match status" value="1"/>
</dbReference>
<feature type="transmembrane region" description="Helical" evidence="8">
    <location>
        <begin position="331"/>
        <end position="352"/>
    </location>
</feature>
<evidence type="ECO:0000256" key="2">
    <source>
        <dbReference type="ARBA" id="ARBA00008821"/>
    </source>
</evidence>
<dbReference type="EMBL" id="ACCR02000003">
    <property type="protein sequence ID" value="EFI84584.1"/>
    <property type="molecule type" value="Genomic_DNA"/>
</dbReference>
<keyword evidence="4" id="KW-1003">Cell membrane</keyword>
<evidence type="ECO:0000256" key="1">
    <source>
        <dbReference type="ARBA" id="ARBA00004651"/>
    </source>
</evidence>
<feature type="transmembrane region" description="Helical" evidence="8">
    <location>
        <begin position="179"/>
        <end position="198"/>
    </location>
</feature>
<feature type="transmembrane region" description="Helical" evidence="8">
    <location>
        <begin position="157"/>
        <end position="173"/>
    </location>
</feature>
<evidence type="ECO:0000256" key="6">
    <source>
        <dbReference type="ARBA" id="ARBA00022989"/>
    </source>
</evidence>
<feature type="transmembrane region" description="Helical" evidence="8">
    <location>
        <begin position="67"/>
        <end position="87"/>
    </location>
</feature>
<dbReference type="AlphaFoldDB" id="D7UY26"/>
<comment type="subcellular location">
    <subcellularLocation>
        <location evidence="1">Cell membrane</location>
        <topology evidence="1">Multi-pass membrane protein</topology>
    </subcellularLocation>
</comment>
<evidence type="ECO:0000256" key="7">
    <source>
        <dbReference type="ARBA" id="ARBA00023136"/>
    </source>
</evidence>